<protein>
    <submittedName>
        <fullName evidence="1">Dynamin family protein</fullName>
    </submittedName>
</protein>
<dbReference type="Proteomes" id="UP000321490">
    <property type="component" value="Unassembled WGS sequence"/>
</dbReference>
<dbReference type="AlphaFoldDB" id="A0A562IY62"/>
<name>A0A562IY62_9ACTN</name>
<evidence type="ECO:0000313" key="2">
    <source>
        <dbReference type="Proteomes" id="UP000321490"/>
    </source>
</evidence>
<evidence type="ECO:0000313" key="1">
    <source>
        <dbReference type="EMBL" id="TWH75545.1"/>
    </source>
</evidence>
<comment type="caution">
    <text evidence="1">The sequence shown here is derived from an EMBL/GenBank/DDBJ whole genome shotgun (WGS) entry which is preliminary data.</text>
</comment>
<proteinExistence type="predicted"/>
<reference evidence="1 2" key="1">
    <citation type="submission" date="2019-07" db="EMBL/GenBank/DDBJ databases">
        <title>R&amp;d 2014.</title>
        <authorList>
            <person name="Klenk H.-P."/>
        </authorList>
    </citation>
    <scope>NUCLEOTIDE SEQUENCE [LARGE SCALE GENOMIC DNA]</scope>
    <source>
        <strain evidence="1 2">DSM 45764</strain>
    </source>
</reference>
<sequence>MTSPPLTDALQALRDEVAAAPLGLATPGRDAAARTAAEVVHQVDDYLLPRLRDLDAPLLAVVGGSTGAGKSTLVNSLLRAHVTAPGVLRPTTRAPVLVCAPEDRAAFAGDRVLPGLARTTGGVAGPGGLQLVTHEGLPAGLALVDAPDVDSVVEANRDLAGQLLAAADLWVFVTTAARYADAVPWDLLRTAQERGTALAVVLDRVPTEAVAEVAGDLAGMLARGGLGAARLFVVEERPLTDGFLPEDQVGPLRAWLHGLAADAEQRAAVVRQTLAGALASLDERVADVEAGVVEQATAAEALETAADASYARARAAVDEGVGNGSLLRGEVLSRWQEFVGTGEWMRSLQGSVGRVRDRLTASLTGRPTPADSLQGALESGVELLLRAEADAAAERTVTSWRTLPGGPALLAGRAAELEGVSPGFTGAAADAVRDWQGAVLELVRAEGAGKRSRARLLSWGVNGAGAVVMVAVFASTAGLSGAEVAIAGGTTALGQRVLEAVFGDAAVRELAARARADLDARADALLRDEQARFAELLAGAAPAPGAAGRLHTAVAALAAAR</sequence>
<dbReference type="EMBL" id="VLKF01000001">
    <property type="protein sequence ID" value="TWH75545.1"/>
    <property type="molecule type" value="Genomic_DNA"/>
</dbReference>
<dbReference type="InterPro" id="IPR027417">
    <property type="entry name" value="P-loop_NTPase"/>
</dbReference>
<keyword evidence="2" id="KW-1185">Reference proteome</keyword>
<accession>A0A562IY62</accession>
<dbReference type="RefSeq" id="WP_166521360.1">
    <property type="nucleotide sequence ID" value="NZ_VLKF01000001.1"/>
</dbReference>
<dbReference type="SUPFAM" id="SSF52540">
    <property type="entry name" value="P-loop containing nucleoside triphosphate hydrolases"/>
    <property type="match status" value="1"/>
</dbReference>
<gene>
    <name evidence="1" type="ORF">JD78_04107</name>
</gene>
<organism evidence="1 2">
    <name type="scientific">Modestobacter roseus</name>
    <dbReference type="NCBI Taxonomy" id="1181884"/>
    <lineage>
        <taxon>Bacteria</taxon>
        <taxon>Bacillati</taxon>
        <taxon>Actinomycetota</taxon>
        <taxon>Actinomycetes</taxon>
        <taxon>Geodermatophilales</taxon>
        <taxon>Geodermatophilaceae</taxon>
        <taxon>Modestobacter</taxon>
    </lineage>
</organism>
<dbReference type="Gene3D" id="3.40.50.300">
    <property type="entry name" value="P-loop containing nucleotide triphosphate hydrolases"/>
    <property type="match status" value="1"/>
</dbReference>